<dbReference type="EMBL" id="CP002530">
    <property type="protein sequence ID" value="ADY36822.1"/>
    <property type="molecule type" value="Genomic_DNA"/>
</dbReference>
<gene>
    <name evidence="1" type="ordered locus">Bacsa_2273</name>
</gene>
<protein>
    <submittedName>
        <fullName evidence="1">Uncharacterized protein</fullName>
    </submittedName>
</protein>
<keyword evidence="2" id="KW-1185">Reference proteome</keyword>
<evidence type="ECO:0000313" key="2">
    <source>
        <dbReference type="Proteomes" id="UP000007486"/>
    </source>
</evidence>
<name>F0R5T2_PHOSB</name>
<dbReference type="Proteomes" id="UP000007486">
    <property type="component" value="Chromosome"/>
</dbReference>
<dbReference type="HOGENOM" id="CLU_3247512_0_0_10"/>
<reference evidence="1 2" key="1">
    <citation type="journal article" date="2011" name="Stand. Genomic Sci.">
        <title>Complete genome sequence of Bacteroides salanitronis type strain (BL78).</title>
        <authorList>
            <person name="Gronow S."/>
            <person name="Held B."/>
            <person name="Lucas S."/>
            <person name="Lapidus A."/>
            <person name="Del Rio T.G."/>
            <person name="Nolan M."/>
            <person name="Tice H."/>
            <person name="Deshpande S."/>
            <person name="Cheng J.F."/>
            <person name="Pitluck S."/>
            <person name="Liolios K."/>
            <person name="Pagani I."/>
            <person name="Ivanova N."/>
            <person name="Mavromatis K."/>
            <person name="Pati A."/>
            <person name="Tapia R."/>
            <person name="Han C."/>
            <person name="Goodwin L."/>
            <person name="Chen A."/>
            <person name="Palaniappan K."/>
            <person name="Land M."/>
            <person name="Hauser L."/>
            <person name="Chang Y.J."/>
            <person name="Jeffries C.D."/>
            <person name="Brambilla E.M."/>
            <person name="Rohde M."/>
            <person name="Goker M."/>
            <person name="Detter J.C."/>
            <person name="Woyke T."/>
            <person name="Bristow J."/>
            <person name="Markowitz V."/>
            <person name="Hugenholtz P."/>
            <person name="Kyrpides N.C."/>
            <person name="Klenk H.P."/>
            <person name="Eisen J.A."/>
        </authorList>
    </citation>
    <scope>NUCLEOTIDE SEQUENCE [LARGE SCALE GENOMIC DNA]</scope>
    <source>
        <strain evidence="1 2">DSM 18170</strain>
    </source>
</reference>
<accession>F0R5T2</accession>
<dbReference type="KEGG" id="bsa:Bacsa_2273"/>
<dbReference type="AlphaFoldDB" id="F0R5T2"/>
<organism evidence="1 2">
    <name type="scientific">Phocaeicola salanitronis (strain DSM 18170 / JCM 13657 / CCUG 60908 / BL78)</name>
    <name type="common">Bacteroides salanitronis</name>
    <dbReference type="NCBI Taxonomy" id="667015"/>
    <lineage>
        <taxon>Bacteria</taxon>
        <taxon>Pseudomonadati</taxon>
        <taxon>Bacteroidota</taxon>
        <taxon>Bacteroidia</taxon>
        <taxon>Bacteroidales</taxon>
        <taxon>Bacteroidaceae</taxon>
        <taxon>Phocaeicola</taxon>
    </lineage>
</organism>
<evidence type="ECO:0000313" key="1">
    <source>
        <dbReference type="EMBL" id="ADY36822.1"/>
    </source>
</evidence>
<sequence>MSKISLSVQKRGLTRIFADYYSNYLFLICVNLRKSVFLINII</sequence>
<dbReference type="STRING" id="667015.Bacsa_2273"/>
<proteinExistence type="predicted"/>